<reference evidence="1" key="1">
    <citation type="submission" date="2018-01" db="EMBL/GenBank/DDBJ databases">
        <title>An insight into the sialome of Amazonian anophelines.</title>
        <authorList>
            <person name="Ribeiro J.M."/>
            <person name="Scarpassa V."/>
            <person name="Calvo E."/>
        </authorList>
    </citation>
    <scope>NUCLEOTIDE SEQUENCE</scope>
    <source>
        <tissue evidence="1">Salivary glands</tissue>
    </source>
</reference>
<dbReference type="AlphaFoldDB" id="A0A2M4B1L6"/>
<organism evidence="1">
    <name type="scientific">Anopheles triannulatus</name>
    <dbReference type="NCBI Taxonomy" id="58253"/>
    <lineage>
        <taxon>Eukaryota</taxon>
        <taxon>Metazoa</taxon>
        <taxon>Ecdysozoa</taxon>
        <taxon>Arthropoda</taxon>
        <taxon>Hexapoda</taxon>
        <taxon>Insecta</taxon>
        <taxon>Pterygota</taxon>
        <taxon>Neoptera</taxon>
        <taxon>Endopterygota</taxon>
        <taxon>Diptera</taxon>
        <taxon>Nematocera</taxon>
        <taxon>Culicoidea</taxon>
        <taxon>Culicidae</taxon>
        <taxon>Anophelinae</taxon>
        <taxon>Anopheles</taxon>
    </lineage>
</organism>
<proteinExistence type="predicted"/>
<dbReference type="EMBL" id="GGFK01013606">
    <property type="protein sequence ID" value="MBW46927.1"/>
    <property type="molecule type" value="Transcribed_RNA"/>
</dbReference>
<sequence length="111" mass="11773">MVLLLAPSWLSFSSSESSNEELSPFAGQQLLNAEGDDPVAGAGPLGLVISIAAAAVVPFCEVADPTLPSTRISLLSMLILRASMICDECFHQVHYLSFNVVTRSTHLIDVA</sequence>
<accession>A0A2M4B1L6</accession>
<evidence type="ECO:0000313" key="1">
    <source>
        <dbReference type="EMBL" id="MBW46927.1"/>
    </source>
</evidence>
<name>A0A2M4B1L6_9DIPT</name>
<protein>
    <submittedName>
        <fullName evidence="1">Putative secreted protein</fullName>
    </submittedName>
</protein>